<accession>A0A376AK08</accession>
<gene>
    <name evidence="1" type="ORF">RHIZ70_3856</name>
</gene>
<dbReference type="EMBL" id="UEYP01000006">
    <property type="protein sequence ID" value="SSC68148.1"/>
    <property type="molecule type" value="Genomic_DNA"/>
</dbReference>
<keyword evidence="2" id="KW-1185">Reference proteome</keyword>
<reference evidence="2" key="1">
    <citation type="submission" date="2018-07" db="EMBL/GenBank/DDBJ databases">
        <authorList>
            <person name="Peiro R."/>
            <person name="Begona"/>
            <person name="Cbmso G."/>
            <person name="Lopez M."/>
            <person name="Gonzalez S."/>
        </authorList>
    </citation>
    <scope>NUCLEOTIDE SEQUENCE [LARGE SCALE GENOMIC DNA]</scope>
</reference>
<dbReference type="STRING" id="1336235.GCA_000518785_01295"/>
<name>A0A376AK08_9HYPH</name>
<protein>
    <submittedName>
        <fullName evidence="1">Uncharacterized protein</fullName>
    </submittedName>
</protein>
<organism evidence="1 2">
    <name type="scientific">Ciceribacter selenitireducens ATCC BAA-1503</name>
    <dbReference type="NCBI Taxonomy" id="1336235"/>
    <lineage>
        <taxon>Bacteria</taxon>
        <taxon>Pseudomonadati</taxon>
        <taxon>Pseudomonadota</taxon>
        <taxon>Alphaproteobacteria</taxon>
        <taxon>Hyphomicrobiales</taxon>
        <taxon>Rhizobiaceae</taxon>
        <taxon>Ciceribacter</taxon>
    </lineage>
</organism>
<dbReference type="AlphaFoldDB" id="A0A376AK08"/>
<evidence type="ECO:0000313" key="1">
    <source>
        <dbReference type="EMBL" id="SSC68148.1"/>
    </source>
</evidence>
<sequence>MDHGSRRYGAGQLREKSILILEESRYDYQKALSDIAGWDIEPHDGDHQIAVKKVRAWLIRQAGAPKHGAALILGKYATFQQWYWKREIAAGAAEDDIRQYPTVDVIDAMQEWMDAKQPE</sequence>
<evidence type="ECO:0000313" key="2">
    <source>
        <dbReference type="Proteomes" id="UP000254764"/>
    </source>
</evidence>
<dbReference type="Proteomes" id="UP000254764">
    <property type="component" value="Unassembled WGS sequence"/>
</dbReference>
<proteinExistence type="predicted"/>